<feature type="transmembrane region" description="Helical" evidence="7">
    <location>
        <begin position="22"/>
        <end position="40"/>
    </location>
</feature>
<protein>
    <submittedName>
        <fullName evidence="9">ABC transporter permease subunit</fullName>
    </submittedName>
</protein>
<dbReference type="InterPro" id="IPR010065">
    <property type="entry name" value="AA_ABC_transptr_permease_3TM"/>
</dbReference>
<feature type="transmembrane region" description="Helical" evidence="7">
    <location>
        <begin position="65"/>
        <end position="92"/>
    </location>
</feature>
<comment type="similarity">
    <text evidence="7">Belongs to the binding-protein-dependent transport system permease family.</text>
</comment>
<dbReference type="Pfam" id="PF00528">
    <property type="entry name" value="BPD_transp_1"/>
    <property type="match status" value="1"/>
</dbReference>
<dbReference type="Gene3D" id="1.10.3720.10">
    <property type="entry name" value="MetI-like"/>
    <property type="match status" value="1"/>
</dbReference>
<name>A0A6I3IFY3_9MICO</name>
<dbReference type="GO" id="GO:0022857">
    <property type="term" value="F:transmembrane transporter activity"/>
    <property type="evidence" value="ECO:0007669"/>
    <property type="project" value="InterPro"/>
</dbReference>
<dbReference type="GO" id="GO:0043190">
    <property type="term" value="C:ATP-binding cassette (ABC) transporter complex"/>
    <property type="evidence" value="ECO:0007669"/>
    <property type="project" value="InterPro"/>
</dbReference>
<dbReference type="Proteomes" id="UP000431092">
    <property type="component" value="Unassembled WGS sequence"/>
</dbReference>
<keyword evidence="4 7" id="KW-0812">Transmembrane</keyword>
<keyword evidence="2 7" id="KW-0813">Transport</keyword>
<feature type="domain" description="ABC transmembrane type-1" evidence="8">
    <location>
        <begin position="70"/>
        <end position="260"/>
    </location>
</feature>
<evidence type="ECO:0000256" key="3">
    <source>
        <dbReference type="ARBA" id="ARBA00022475"/>
    </source>
</evidence>
<keyword evidence="5 7" id="KW-1133">Transmembrane helix</keyword>
<organism evidence="9 10">
    <name type="scientific">Arsenicicoccus cauae</name>
    <dbReference type="NCBI Taxonomy" id="2663847"/>
    <lineage>
        <taxon>Bacteria</taxon>
        <taxon>Bacillati</taxon>
        <taxon>Actinomycetota</taxon>
        <taxon>Actinomycetes</taxon>
        <taxon>Micrococcales</taxon>
        <taxon>Intrasporangiaceae</taxon>
        <taxon>Arsenicicoccus</taxon>
    </lineage>
</organism>
<dbReference type="GO" id="GO:0006865">
    <property type="term" value="P:amino acid transport"/>
    <property type="evidence" value="ECO:0007669"/>
    <property type="project" value="TreeGrafter"/>
</dbReference>
<dbReference type="CDD" id="cd06261">
    <property type="entry name" value="TM_PBP2"/>
    <property type="match status" value="1"/>
</dbReference>
<evidence type="ECO:0000259" key="8">
    <source>
        <dbReference type="PROSITE" id="PS50928"/>
    </source>
</evidence>
<gene>
    <name evidence="9" type="ORF">GGG17_01520</name>
</gene>
<dbReference type="RefSeq" id="WP_154592036.1">
    <property type="nucleotide sequence ID" value="NZ_WLVL01000004.1"/>
</dbReference>
<feature type="transmembrane region" description="Helical" evidence="7">
    <location>
        <begin position="241"/>
        <end position="263"/>
    </location>
</feature>
<evidence type="ECO:0000256" key="4">
    <source>
        <dbReference type="ARBA" id="ARBA00022692"/>
    </source>
</evidence>
<evidence type="ECO:0000313" key="10">
    <source>
        <dbReference type="Proteomes" id="UP000431092"/>
    </source>
</evidence>
<dbReference type="PANTHER" id="PTHR30614:SF21">
    <property type="entry name" value="AMINO ACID ABC TRANSPORTER PERMEASE"/>
    <property type="match status" value="1"/>
</dbReference>
<comment type="caution">
    <text evidence="9">The sequence shown here is derived from an EMBL/GenBank/DDBJ whole genome shotgun (WGS) entry which is preliminary data.</text>
</comment>
<dbReference type="SUPFAM" id="SSF161098">
    <property type="entry name" value="MetI-like"/>
    <property type="match status" value="1"/>
</dbReference>
<proteinExistence type="inferred from homology"/>
<sequence>MSSDASVLFDAPGPRTRRNQRVVAGVLLLVAVAIGVWVLMQLGAKGQLAAAKWRPLLWTDVWSEYLLPGILGTLRAAAISIAAASVIGLLLGVGRLSGMTPVRWLCGAVVEVFRAIPVLVMMLGSYALYVDRGMFPGYESLAGVVTGLTLYNGSVIAELVRSGVNNLPKGQAEAGLSIGLRPGQVMRSVQLPQALTAMLPSLVSQLVVVLKDTALGYVILYEELLRKADQIGSWQGNVVPALIFVAVLYIVMNYALTTLAGLIERRMRHRGHTAALPATPSAAEGQPAAP</sequence>
<evidence type="ECO:0000256" key="6">
    <source>
        <dbReference type="ARBA" id="ARBA00023136"/>
    </source>
</evidence>
<dbReference type="InterPro" id="IPR035906">
    <property type="entry name" value="MetI-like_sf"/>
</dbReference>
<dbReference type="InterPro" id="IPR000515">
    <property type="entry name" value="MetI-like"/>
</dbReference>
<comment type="subcellular location">
    <subcellularLocation>
        <location evidence="1 7">Cell membrane</location>
        <topology evidence="1 7">Multi-pass membrane protein</topology>
    </subcellularLocation>
</comment>
<reference evidence="9 10" key="1">
    <citation type="submission" date="2019-11" db="EMBL/GenBank/DDBJ databases">
        <title>Whole genome sequencing identifies a novel species of the genus Arsenicicoccus isolated from human blood.</title>
        <authorList>
            <person name="Jeong J.H."/>
            <person name="Kweon O.J."/>
            <person name="Kim H.R."/>
            <person name="Kim T.-H."/>
            <person name="Ha S.-M."/>
            <person name="Lee M.-K."/>
        </authorList>
    </citation>
    <scope>NUCLEOTIDE SEQUENCE [LARGE SCALE GENOMIC DNA]</scope>
    <source>
        <strain evidence="9 10">MKL-02</strain>
    </source>
</reference>
<keyword evidence="10" id="KW-1185">Reference proteome</keyword>
<dbReference type="EMBL" id="WLVL01000004">
    <property type="protein sequence ID" value="MTB70675.1"/>
    <property type="molecule type" value="Genomic_DNA"/>
</dbReference>
<accession>A0A6I3IFY3</accession>
<dbReference type="AlphaFoldDB" id="A0A6I3IFY3"/>
<keyword evidence="6 7" id="KW-0472">Membrane</keyword>
<dbReference type="PROSITE" id="PS50928">
    <property type="entry name" value="ABC_TM1"/>
    <property type="match status" value="1"/>
</dbReference>
<evidence type="ECO:0000256" key="5">
    <source>
        <dbReference type="ARBA" id="ARBA00022989"/>
    </source>
</evidence>
<evidence type="ECO:0000313" key="9">
    <source>
        <dbReference type="EMBL" id="MTB70675.1"/>
    </source>
</evidence>
<dbReference type="NCBIfam" id="TIGR01726">
    <property type="entry name" value="HEQRo_perm_3TM"/>
    <property type="match status" value="1"/>
</dbReference>
<evidence type="ECO:0000256" key="2">
    <source>
        <dbReference type="ARBA" id="ARBA00022448"/>
    </source>
</evidence>
<evidence type="ECO:0000256" key="7">
    <source>
        <dbReference type="RuleBase" id="RU363032"/>
    </source>
</evidence>
<keyword evidence="3" id="KW-1003">Cell membrane</keyword>
<evidence type="ECO:0000256" key="1">
    <source>
        <dbReference type="ARBA" id="ARBA00004651"/>
    </source>
</evidence>
<feature type="transmembrane region" description="Helical" evidence="7">
    <location>
        <begin position="104"/>
        <end position="129"/>
    </location>
</feature>
<dbReference type="InterPro" id="IPR043429">
    <property type="entry name" value="ArtM/GltK/GlnP/TcyL/YhdX-like"/>
</dbReference>
<dbReference type="PANTHER" id="PTHR30614">
    <property type="entry name" value="MEMBRANE COMPONENT OF AMINO ACID ABC TRANSPORTER"/>
    <property type="match status" value="1"/>
</dbReference>